<dbReference type="PANTHER" id="PTHR47926">
    <property type="entry name" value="PENTATRICOPEPTIDE REPEAT-CONTAINING PROTEIN"/>
    <property type="match status" value="1"/>
</dbReference>
<dbReference type="InterPro" id="IPR046960">
    <property type="entry name" value="PPR_At4g14850-like_plant"/>
</dbReference>
<organism evidence="2 3">
    <name type="scientific">Adiantum capillus-veneris</name>
    <name type="common">Maidenhair fern</name>
    <dbReference type="NCBI Taxonomy" id="13818"/>
    <lineage>
        <taxon>Eukaryota</taxon>
        <taxon>Viridiplantae</taxon>
        <taxon>Streptophyta</taxon>
        <taxon>Embryophyta</taxon>
        <taxon>Tracheophyta</taxon>
        <taxon>Polypodiopsida</taxon>
        <taxon>Polypodiidae</taxon>
        <taxon>Polypodiales</taxon>
        <taxon>Pteridineae</taxon>
        <taxon>Pteridaceae</taxon>
        <taxon>Vittarioideae</taxon>
        <taxon>Adiantum</taxon>
    </lineage>
</organism>
<dbReference type="EMBL" id="JABFUD020000009">
    <property type="protein sequence ID" value="KAI5075341.1"/>
    <property type="molecule type" value="Genomic_DNA"/>
</dbReference>
<keyword evidence="3" id="KW-1185">Reference proteome</keyword>
<proteinExistence type="predicted"/>
<evidence type="ECO:0000256" key="1">
    <source>
        <dbReference type="ARBA" id="ARBA00022737"/>
    </source>
</evidence>
<evidence type="ECO:0008006" key="4">
    <source>
        <dbReference type="Google" id="ProtNLM"/>
    </source>
</evidence>
<dbReference type="GO" id="GO:0009451">
    <property type="term" value="P:RNA modification"/>
    <property type="evidence" value="ECO:0007669"/>
    <property type="project" value="InterPro"/>
</dbReference>
<name>A0A9D4ZJH7_ADICA</name>
<evidence type="ECO:0000313" key="3">
    <source>
        <dbReference type="Proteomes" id="UP000886520"/>
    </source>
</evidence>
<dbReference type="PANTHER" id="PTHR47926:SF382">
    <property type="entry name" value="PENTACOTRIPEPTIDE-REPEAT REGION OF PRORP DOMAIN-CONTAINING PROTEIN"/>
    <property type="match status" value="1"/>
</dbReference>
<dbReference type="Proteomes" id="UP000886520">
    <property type="component" value="Chromosome 9"/>
</dbReference>
<keyword evidence="1" id="KW-0677">Repeat</keyword>
<dbReference type="AlphaFoldDB" id="A0A9D4ZJH7"/>
<dbReference type="NCBIfam" id="TIGR00756">
    <property type="entry name" value="PPR"/>
    <property type="match status" value="2"/>
</dbReference>
<dbReference type="Gene3D" id="1.25.40.10">
    <property type="entry name" value="Tetratricopeptide repeat domain"/>
    <property type="match status" value="1"/>
</dbReference>
<protein>
    <recommendedName>
        <fullName evidence="4">Pentatricopeptide repeat-containing protein</fullName>
    </recommendedName>
</protein>
<comment type="caution">
    <text evidence="2">The sequence shown here is derived from an EMBL/GenBank/DDBJ whole genome shotgun (WGS) entry which is preliminary data.</text>
</comment>
<dbReference type="OrthoDB" id="1372509at2759"/>
<reference evidence="2" key="1">
    <citation type="submission" date="2021-01" db="EMBL/GenBank/DDBJ databases">
        <title>Adiantum capillus-veneris genome.</title>
        <authorList>
            <person name="Fang Y."/>
            <person name="Liao Q."/>
        </authorList>
    </citation>
    <scope>NUCLEOTIDE SEQUENCE</scope>
    <source>
        <strain evidence="2">H3</strain>
        <tissue evidence="2">Leaf</tissue>
    </source>
</reference>
<gene>
    <name evidence="2" type="ORF">GOP47_0009417</name>
</gene>
<evidence type="ECO:0000313" key="2">
    <source>
        <dbReference type="EMBL" id="KAI5075341.1"/>
    </source>
</evidence>
<dbReference type="Pfam" id="PF01535">
    <property type="entry name" value="PPR"/>
    <property type="match status" value="1"/>
</dbReference>
<accession>A0A9D4ZJH7</accession>
<dbReference type="InterPro" id="IPR002885">
    <property type="entry name" value="PPR_rpt"/>
</dbReference>
<sequence>MQNARPSVHHVWSSIKRCRLGAKGEGGVAMPARQRYPEISRLSKPYLSSIVNKKSFNEDLARKLCKEKRLEAAIDVVVSLVDYQKLMPSLIKVKRLLDCLEICNGVQVGPKKPGFAMNGHYGLAWKCLQDMQLEGFRPDSVTMLSLLSACSQFGSMKEGCSHFKSTFEGHSAAPWVEHYTCLLDLLVQAGCPTEARSLFETMPLRSDTVGWMSLLQNYQRSGHAKLAHGCFDRVVGYA</sequence>
<dbReference type="GO" id="GO:0003723">
    <property type="term" value="F:RNA binding"/>
    <property type="evidence" value="ECO:0007669"/>
    <property type="project" value="InterPro"/>
</dbReference>
<dbReference type="InterPro" id="IPR011990">
    <property type="entry name" value="TPR-like_helical_dom_sf"/>
</dbReference>